<feature type="non-terminal residue" evidence="2">
    <location>
        <position position="1"/>
    </location>
</feature>
<feature type="non-terminal residue" evidence="2">
    <location>
        <position position="87"/>
    </location>
</feature>
<dbReference type="Proteomes" id="UP000654075">
    <property type="component" value="Unassembled WGS sequence"/>
</dbReference>
<keyword evidence="3" id="KW-1185">Reference proteome</keyword>
<protein>
    <submittedName>
        <fullName evidence="2">Uncharacterized protein</fullName>
    </submittedName>
</protein>
<feature type="region of interest" description="Disordered" evidence="1">
    <location>
        <begin position="1"/>
        <end position="38"/>
    </location>
</feature>
<accession>A0A813F558</accession>
<organism evidence="2 3">
    <name type="scientific">Polarella glacialis</name>
    <name type="common">Dinoflagellate</name>
    <dbReference type="NCBI Taxonomy" id="89957"/>
    <lineage>
        <taxon>Eukaryota</taxon>
        <taxon>Sar</taxon>
        <taxon>Alveolata</taxon>
        <taxon>Dinophyceae</taxon>
        <taxon>Suessiales</taxon>
        <taxon>Suessiaceae</taxon>
        <taxon>Polarella</taxon>
    </lineage>
</organism>
<proteinExistence type="predicted"/>
<gene>
    <name evidence="2" type="ORF">PGLA1383_LOCUS25798</name>
</gene>
<evidence type="ECO:0000256" key="1">
    <source>
        <dbReference type="SAM" id="MobiDB-lite"/>
    </source>
</evidence>
<comment type="caution">
    <text evidence="2">The sequence shown here is derived from an EMBL/GenBank/DDBJ whole genome shotgun (WGS) entry which is preliminary data.</text>
</comment>
<reference evidence="2" key="1">
    <citation type="submission" date="2021-02" db="EMBL/GenBank/DDBJ databases">
        <authorList>
            <person name="Dougan E. K."/>
            <person name="Rhodes N."/>
            <person name="Thang M."/>
            <person name="Chan C."/>
        </authorList>
    </citation>
    <scope>NUCLEOTIDE SEQUENCE</scope>
</reference>
<dbReference type="EMBL" id="CAJNNV010022181">
    <property type="protein sequence ID" value="CAE8607897.1"/>
    <property type="molecule type" value="Genomic_DNA"/>
</dbReference>
<dbReference type="AlphaFoldDB" id="A0A813F558"/>
<evidence type="ECO:0000313" key="2">
    <source>
        <dbReference type="EMBL" id="CAE8607897.1"/>
    </source>
</evidence>
<name>A0A813F558_POLGL</name>
<evidence type="ECO:0000313" key="3">
    <source>
        <dbReference type="Proteomes" id="UP000654075"/>
    </source>
</evidence>
<sequence length="87" mass="8930">AMHRNDSGRGGSRGGGRHSGPKGNGRGSADTHVRHGAASGRAEALVITGCGDPVVGPIIRGSYTLASENHDRPVYRKDEKVGAKGLD</sequence>